<dbReference type="InterPro" id="IPR051165">
    <property type="entry name" value="Multifunctional_ANK_Repeat"/>
</dbReference>
<dbReference type="Pfam" id="PF12796">
    <property type="entry name" value="Ank_2"/>
    <property type="match status" value="2"/>
</dbReference>
<dbReference type="PANTHER" id="PTHR24123">
    <property type="entry name" value="ANKYRIN REPEAT-CONTAINING"/>
    <property type="match status" value="1"/>
</dbReference>
<feature type="compositionally biased region" description="Basic and acidic residues" evidence="4">
    <location>
        <begin position="21"/>
        <end position="36"/>
    </location>
</feature>
<evidence type="ECO:0000313" key="6">
    <source>
        <dbReference type="Proteomes" id="UP000494165"/>
    </source>
</evidence>
<feature type="compositionally biased region" description="Basic and acidic residues" evidence="4">
    <location>
        <begin position="64"/>
        <end position="75"/>
    </location>
</feature>
<dbReference type="Proteomes" id="UP000494165">
    <property type="component" value="Unassembled WGS sequence"/>
</dbReference>
<keyword evidence="6" id="KW-1185">Reference proteome</keyword>
<evidence type="ECO:0000256" key="1">
    <source>
        <dbReference type="ARBA" id="ARBA00022737"/>
    </source>
</evidence>
<feature type="region of interest" description="Disordered" evidence="4">
    <location>
        <begin position="1"/>
        <end position="75"/>
    </location>
</feature>
<dbReference type="EMBL" id="CADEPI010001172">
    <property type="protein sequence ID" value="CAB3389078.1"/>
    <property type="molecule type" value="Genomic_DNA"/>
</dbReference>
<dbReference type="PROSITE" id="PS50297">
    <property type="entry name" value="ANK_REP_REGION"/>
    <property type="match status" value="2"/>
</dbReference>
<keyword evidence="1" id="KW-0677">Repeat</keyword>
<evidence type="ECO:0000256" key="4">
    <source>
        <dbReference type="SAM" id="MobiDB-lite"/>
    </source>
</evidence>
<evidence type="ECO:0000313" key="5">
    <source>
        <dbReference type="EMBL" id="CAB3389078.1"/>
    </source>
</evidence>
<sequence length="671" mass="75940">MESNAEPFPIEISEEQNSTCEAEKRPAEKSPESEIKKKTRRLNIDEPNVEGGEMNYLPEGDEPESTKSDQLPNDRKFSELPSVEEKLEYVNTHRGDIPALLFAAKVGDDAVCRCLLDLNSYKSELDNNGASVVHYAAMNSDYGVNVLDFLHRQGVDLSVRDKSGCDALSYALRVGNIENASLLINLLRYEESLLEHCICTRGVDSAKLVFEALIAKGFVGQFDANLLYKAASHADLPMLQWLVQIGQVINDRDLLYNVLLHSAKNATHFNEIANFLISNFQIWECRTFLARALKTENCNVASKLMKQGVTLVGSKYEKLAFMQLCVREDSLLLAKFVEGLGQPTVQFDESLVLLAFEFSSVEMCHWILENAYANQLLYSNYNWLPATLKNKQHGSKILVEFSDLFKSLVKNCYREGETPLHIALKYENIDAAEVLMMSSFGARLDVKWEGRDFLQYCVEKNLLPGAKFVMRIWGENPQPTYGVTILLLAAEFANVEMCEWLMTKLNFKTATKMTKASFLRRALLNEAHGLEIIQHFIGKLDQQEAYKDLREEHALHLALKSGKLDIVKVLLEHNKSLIHEKCGGHNLLLFCVSANQLESAKFVFELDKSQASGENGKTALNIARNNSNEEMCQWLVSELHDLKPTTPNDTDSAEESILPYFERFNFRMNNI</sequence>
<dbReference type="SMART" id="SM00248">
    <property type="entry name" value="ANK"/>
    <property type="match status" value="10"/>
</dbReference>
<dbReference type="AlphaFoldDB" id="A0A8S1E9N1"/>
<dbReference type="Gene3D" id="1.25.40.20">
    <property type="entry name" value="Ankyrin repeat-containing domain"/>
    <property type="match status" value="3"/>
</dbReference>
<protein>
    <submittedName>
        <fullName evidence="5">Uncharacterized protein</fullName>
    </submittedName>
</protein>
<dbReference type="InterPro" id="IPR002110">
    <property type="entry name" value="Ankyrin_rpt"/>
</dbReference>
<dbReference type="OrthoDB" id="194358at2759"/>
<keyword evidence="2 3" id="KW-0040">ANK repeat</keyword>
<dbReference type="PANTHER" id="PTHR24123:SF33">
    <property type="entry name" value="PROTEIN HOS4"/>
    <property type="match status" value="1"/>
</dbReference>
<dbReference type="PROSITE" id="PS50088">
    <property type="entry name" value="ANK_REPEAT"/>
    <property type="match status" value="2"/>
</dbReference>
<evidence type="ECO:0000256" key="3">
    <source>
        <dbReference type="PROSITE-ProRule" id="PRU00023"/>
    </source>
</evidence>
<reference evidence="5 6" key="1">
    <citation type="submission" date="2020-04" db="EMBL/GenBank/DDBJ databases">
        <authorList>
            <person name="Alioto T."/>
            <person name="Alioto T."/>
            <person name="Gomez Garrido J."/>
        </authorList>
    </citation>
    <scope>NUCLEOTIDE SEQUENCE [LARGE SCALE GENOMIC DNA]</scope>
</reference>
<gene>
    <name evidence="5" type="ORF">CLODIP_2_CD02006</name>
</gene>
<organism evidence="5 6">
    <name type="scientific">Cloeon dipterum</name>
    <dbReference type="NCBI Taxonomy" id="197152"/>
    <lineage>
        <taxon>Eukaryota</taxon>
        <taxon>Metazoa</taxon>
        <taxon>Ecdysozoa</taxon>
        <taxon>Arthropoda</taxon>
        <taxon>Hexapoda</taxon>
        <taxon>Insecta</taxon>
        <taxon>Pterygota</taxon>
        <taxon>Palaeoptera</taxon>
        <taxon>Ephemeroptera</taxon>
        <taxon>Pisciforma</taxon>
        <taxon>Baetidae</taxon>
        <taxon>Cloeon</taxon>
    </lineage>
</organism>
<name>A0A8S1E9N1_9INSE</name>
<dbReference type="InterPro" id="IPR036770">
    <property type="entry name" value="Ankyrin_rpt-contain_sf"/>
</dbReference>
<evidence type="ECO:0000256" key="2">
    <source>
        <dbReference type="ARBA" id="ARBA00023043"/>
    </source>
</evidence>
<accession>A0A8S1E9N1</accession>
<dbReference type="SUPFAM" id="SSF48403">
    <property type="entry name" value="Ankyrin repeat"/>
    <property type="match status" value="2"/>
</dbReference>
<dbReference type="Pfam" id="PF00023">
    <property type="entry name" value="Ank"/>
    <property type="match status" value="1"/>
</dbReference>
<comment type="caution">
    <text evidence="5">The sequence shown here is derived from an EMBL/GenBank/DDBJ whole genome shotgun (WGS) entry which is preliminary data.</text>
</comment>
<feature type="repeat" description="ANK" evidence="3">
    <location>
        <begin position="128"/>
        <end position="162"/>
    </location>
</feature>
<proteinExistence type="predicted"/>
<feature type="repeat" description="ANK" evidence="3">
    <location>
        <begin position="415"/>
        <end position="449"/>
    </location>
</feature>